<dbReference type="InterPro" id="IPR032710">
    <property type="entry name" value="NTF2-like_dom_sf"/>
</dbReference>
<evidence type="ECO:0000259" key="1">
    <source>
        <dbReference type="Pfam" id="PF12680"/>
    </source>
</evidence>
<dbReference type="EMBL" id="ABEE02000017">
    <property type="protein sequence ID" value="EDP23467.1"/>
    <property type="molecule type" value="Genomic_DNA"/>
</dbReference>
<name>A8SMC1_9FIRM</name>
<proteinExistence type="predicted"/>
<dbReference type="HOGENOM" id="CLU_123773_0_0_9"/>
<protein>
    <recommendedName>
        <fullName evidence="1">SnoaL-like domain-containing protein</fullName>
    </recommendedName>
</protein>
<dbReference type="AlphaFoldDB" id="A8SMC1"/>
<reference evidence="2 3" key="2">
    <citation type="submission" date="2007-09" db="EMBL/GenBank/DDBJ databases">
        <authorList>
            <person name="Fulton L."/>
            <person name="Clifton S."/>
            <person name="Fulton B."/>
            <person name="Xu J."/>
            <person name="Minx P."/>
            <person name="Pepin K.H."/>
            <person name="Johnson M."/>
            <person name="Thiruvilangam P."/>
            <person name="Bhonagiri V."/>
            <person name="Nash W.E."/>
            <person name="Mardis E.R."/>
            <person name="Wilson R.K."/>
        </authorList>
    </citation>
    <scope>NUCLEOTIDE SEQUENCE [LARGE SCALE GENOMIC DNA]</scope>
    <source>
        <strain evidence="2 3">ATCC 33270</strain>
    </source>
</reference>
<dbReference type="Gene3D" id="3.10.450.50">
    <property type="match status" value="1"/>
</dbReference>
<comment type="caution">
    <text evidence="2">The sequence shown here is derived from an EMBL/GenBank/DDBJ whole genome shotgun (WGS) entry which is preliminary data.</text>
</comment>
<dbReference type="eggNOG" id="COG3631">
    <property type="taxonomic scope" value="Bacteria"/>
</dbReference>
<evidence type="ECO:0000313" key="3">
    <source>
        <dbReference type="Proteomes" id="UP000003162"/>
    </source>
</evidence>
<evidence type="ECO:0000313" key="2">
    <source>
        <dbReference type="EMBL" id="EDP23467.1"/>
    </source>
</evidence>
<organism evidence="2 3">
    <name type="scientific">Parvimonas micra ATCC 33270</name>
    <dbReference type="NCBI Taxonomy" id="411465"/>
    <lineage>
        <taxon>Bacteria</taxon>
        <taxon>Bacillati</taxon>
        <taxon>Bacillota</taxon>
        <taxon>Tissierellia</taxon>
        <taxon>Tissierellales</taxon>
        <taxon>Peptoniphilaceae</taxon>
        <taxon>Parvimonas</taxon>
    </lineage>
</organism>
<accession>A8SMC1</accession>
<dbReference type="InterPro" id="IPR037401">
    <property type="entry name" value="SnoaL-like"/>
</dbReference>
<reference evidence="2 3" key="1">
    <citation type="submission" date="2007-09" db="EMBL/GenBank/DDBJ databases">
        <title>Draft genome sequence of Peptostreptococcus micros (ATCC 33270).</title>
        <authorList>
            <person name="Sudarsanam P."/>
            <person name="Ley R."/>
            <person name="Guruge J."/>
            <person name="Turnbaugh P.J."/>
            <person name="Mahowald M."/>
            <person name="Liep D."/>
            <person name="Gordon J."/>
        </authorList>
    </citation>
    <scope>NUCLEOTIDE SEQUENCE [LARGE SCALE GENOMIC DNA]</scope>
    <source>
        <strain evidence="2 3">ATCC 33270</strain>
    </source>
</reference>
<gene>
    <name evidence="2" type="ORF">PEPMIC_01272</name>
</gene>
<feature type="domain" description="SnoaL-like" evidence="1">
    <location>
        <begin position="11"/>
        <end position="110"/>
    </location>
</feature>
<sequence>MMNKKEKIIQLWFDMWIKQKDLGIDEIFTEDVIYTESWSPKYENRETVKLWFNEWNNRGIVIDWTIKQFFHKGNQTIVEWYFKNKMNNGSIEDFDGISLIVWTDDNKIKELKEFGCNRNNYNPYQNGKIPKFRDEKTNWF</sequence>
<dbReference type="SUPFAM" id="SSF54427">
    <property type="entry name" value="NTF2-like"/>
    <property type="match status" value="1"/>
</dbReference>
<dbReference type="Proteomes" id="UP000003162">
    <property type="component" value="Unassembled WGS sequence"/>
</dbReference>
<dbReference type="Pfam" id="PF12680">
    <property type="entry name" value="SnoaL_2"/>
    <property type="match status" value="1"/>
</dbReference>